<dbReference type="EMBL" id="BPQB01000009">
    <property type="protein sequence ID" value="GJE88291.1"/>
    <property type="molecule type" value="Genomic_DNA"/>
</dbReference>
<proteinExistence type="predicted"/>
<comment type="caution">
    <text evidence="2">The sequence shown here is derived from an EMBL/GenBank/DDBJ whole genome shotgun (WGS) entry which is preliminary data.</text>
</comment>
<sequence length="72" mass="8386">MKIPNALRLQNALTSQMSRRPYKARVSSWLRDCSRHRGLRKTRLLHDRSRRSPEVAGERAQERANNTLGSQD</sequence>
<dbReference type="AlphaFoldDB" id="A0A9P3G4V6"/>
<evidence type="ECO:0000313" key="3">
    <source>
        <dbReference type="Proteomes" id="UP000703269"/>
    </source>
</evidence>
<evidence type="ECO:0000313" key="2">
    <source>
        <dbReference type="EMBL" id="GJE88291.1"/>
    </source>
</evidence>
<dbReference type="Proteomes" id="UP000703269">
    <property type="component" value="Unassembled WGS sequence"/>
</dbReference>
<organism evidence="2 3">
    <name type="scientific">Phanerochaete sordida</name>
    <dbReference type="NCBI Taxonomy" id="48140"/>
    <lineage>
        <taxon>Eukaryota</taxon>
        <taxon>Fungi</taxon>
        <taxon>Dikarya</taxon>
        <taxon>Basidiomycota</taxon>
        <taxon>Agaricomycotina</taxon>
        <taxon>Agaricomycetes</taxon>
        <taxon>Polyporales</taxon>
        <taxon>Phanerochaetaceae</taxon>
        <taxon>Phanerochaete</taxon>
    </lineage>
</organism>
<protein>
    <submittedName>
        <fullName evidence="2">Uncharacterized protein</fullName>
    </submittedName>
</protein>
<reference evidence="2 3" key="1">
    <citation type="submission" date="2021-08" db="EMBL/GenBank/DDBJ databases">
        <title>Draft Genome Sequence of Phanerochaete sordida strain YK-624.</title>
        <authorList>
            <person name="Mori T."/>
            <person name="Dohra H."/>
            <person name="Suzuki T."/>
            <person name="Kawagishi H."/>
            <person name="Hirai H."/>
        </authorList>
    </citation>
    <scope>NUCLEOTIDE SEQUENCE [LARGE SCALE GENOMIC DNA]</scope>
    <source>
        <strain evidence="2 3">YK-624</strain>
    </source>
</reference>
<feature type="compositionally biased region" description="Polar residues" evidence="1">
    <location>
        <begin position="63"/>
        <end position="72"/>
    </location>
</feature>
<feature type="compositionally biased region" description="Basic and acidic residues" evidence="1">
    <location>
        <begin position="44"/>
        <end position="62"/>
    </location>
</feature>
<name>A0A9P3G4V6_9APHY</name>
<keyword evidence="3" id="KW-1185">Reference proteome</keyword>
<feature type="region of interest" description="Disordered" evidence="1">
    <location>
        <begin position="41"/>
        <end position="72"/>
    </location>
</feature>
<gene>
    <name evidence="2" type="ORF">PsYK624_043740</name>
</gene>
<evidence type="ECO:0000256" key="1">
    <source>
        <dbReference type="SAM" id="MobiDB-lite"/>
    </source>
</evidence>
<accession>A0A9P3G4V6</accession>